<protein>
    <recommendedName>
        <fullName evidence="2">Conjugative relaxosome accessory transposon protein</fullName>
    </recommendedName>
</protein>
<dbReference type="Pfam" id="PF06122">
    <property type="entry name" value="TraH"/>
    <property type="match status" value="1"/>
</dbReference>
<sequence>MHRKKILTSILVAASLIAAPANANVGAGMQSWFNSMGGFSNATPPSSYQGQTMNGFSGGGFYARTPTANYQLANMTPPSLNIGCGGIDLTAGSFSFINRAQLTAMFQNIGTSISYGFLLAIKSSMPQMASLFEYLQDAANKVNAMNVNTCQMTQGVASVVGSAISDAKANGISHTAGVLTNQASDAFSAWSATPANKQAAVAQLKTTSPTTASEISPGNVVWQALSHTTGLDNNDKLFIMSMTGTIIINDANSNGTGAKANWRYVEPTGLTANDFIGYNNEGPNQPLSIFTCDTPTDCLNPTVSPTPVPQFLTMVTAKLNALETNLANRQQQNVSDFYLVDVSSIPVWKMISISDASTPNLVGQYTKAIAVDIAYKYITSIFKTAKAVLANSENETKAADASEATRKLTARMDIITAELYQERLVELELTKKAAEDSRALQLVNQSTLAGLPLSLLKSIAQFGGAK</sequence>
<proteinExistence type="predicted"/>
<evidence type="ECO:0008006" key="2">
    <source>
        <dbReference type="Google" id="ProtNLM"/>
    </source>
</evidence>
<dbReference type="EMBL" id="CABR01000177">
    <property type="protein sequence ID" value="CBI11902.1"/>
    <property type="molecule type" value="Genomic_DNA"/>
</dbReference>
<gene>
    <name evidence="1" type="ORF">CARN7_2754</name>
</gene>
<name>E6QXC8_9ZZZZ</name>
<comment type="caution">
    <text evidence="1">The sequence shown here is derived from an EMBL/GenBank/DDBJ whole genome shotgun (WGS) entry which is preliminary data.</text>
</comment>
<evidence type="ECO:0000313" key="1">
    <source>
        <dbReference type="EMBL" id="CBI11902.1"/>
    </source>
</evidence>
<reference evidence="1" key="1">
    <citation type="submission" date="2009-10" db="EMBL/GenBank/DDBJ databases">
        <title>Diversity of trophic interactions inside an arsenic-rich microbial ecosystem.</title>
        <authorList>
            <person name="Bertin P.N."/>
            <person name="Heinrich-Salmeron A."/>
            <person name="Pelletier E."/>
            <person name="Goulhen-Chollet F."/>
            <person name="Arsene-Ploetze F."/>
            <person name="Gallien S."/>
            <person name="Calteau A."/>
            <person name="Vallenet D."/>
            <person name="Casiot C."/>
            <person name="Chane-Woon-Ming B."/>
            <person name="Giloteaux L."/>
            <person name="Barakat M."/>
            <person name="Bonnefoy V."/>
            <person name="Bruneel O."/>
            <person name="Chandler M."/>
            <person name="Cleiss J."/>
            <person name="Duran R."/>
            <person name="Elbaz-Poulichet F."/>
            <person name="Fonknechten N."/>
            <person name="Lauga B."/>
            <person name="Mornico D."/>
            <person name="Ortet P."/>
            <person name="Schaeffer C."/>
            <person name="Siguier P."/>
            <person name="Alexander Thil Smith A."/>
            <person name="Van Dorsselaer A."/>
            <person name="Weissenbach J."/>
            <person name="Medigue C."/>
            <person name="Le Paslier D."/>
        </authorList>
    </citation>
    <scope>NUCLEOTIDE SEQUENCE</scope>
</reference>
<dbReference type="AlphaFoldDB" id="E6QXC8"/>
<organism evidence="1">
    <name type="scientific">mine drainage metagenome</name>
    <dbReference type="NCBI Taxonomy" id="410659"/>
    <lineage>
        <taxon>unclassified sequences</taxon>
        <taxon>metagenomes</taxon>
        <taxon>ecological metagenomes</taxon>
    </lineage>
</organism>
<accession>E6QXC8</accession>
<dbReference type="InterPro" id="IPR010927">
    <property type="entry name" value="T4SS_TraH"/>
</dbReference>